<proteinExistence type="predicted"/>
<dbReference type="RefSeq" id="XP_034240277.1">
    <property type="nucleotide sequence ID" value="XM_034384386.1"/>
</dbReference>
<name>A0A6P8Z130_THRPL</name>
<dbReference type="KEGG" id="tpal:117644770"/>
<dbReference type="InterPro" id="IPR013087">
    <property type="entry name" value="Znf_C2H2_type"/>
</dbReference>
<dbReference type="OrthoDB" id="6077919at2759"/>
<feature type="compositionally biased region" description="Low complexity" evidence="9">
    <location>
        <begin position="410"/>
        <end position="429"/>
    </location>
</feature>
<feature type="domain" description="C2H2-type" evidence="10">
    <location>
        <begin position="908"/>
        <end position="936"/>
    </location>
</feature>
<feature type="region of interest" description="Disordered" evidence="9">
    <location>
        <begin position="495"/>
        <end position="675"/>
    </location>
</feature>
<evidence type="ECO:0000256" key="6">
    <source>
        <dbReference type="ARBA" id="ARBA00023125"/>
    </source>
</evidence>
<reference evidence="12" key="1">
    <citation type="submission" date="2025-08" db="UniProtKB">
        <authorList>
            <consortium name="RefSeq"/>
        </authorList>
    </citation>
    <scope>IDENTIFICATION</scope>
    <source>
        <tissue evidence="12">Total insect</tissue>
    </source>
</reference>
<organism evidence="12">
    <name type="scientific">Thrips palmi</name>
    <name type="common">Melon thrips</name>
    <dbReference type="NCBI Taxonomy" id="161013"/>
    <lineage>
        <taxon>Eukaryota</taxon>
        <taxon>Metazoa</taxon>
        <taxon>Ecdysozoa</taxon>
        <taxon>Arthropoda</taxon>
        <taxon>Hexapoda</taxon>
        <taxon>Insecta</taxon>
        <taxon>Pterygota</taxon>
        <taxon>Neoptera</taxon>
        <taxon>Paraneoptera</taxon>
        <taxon>Thysanoptera</taxon>
        <taxon>Terebrantia</taxon>
        <taxon>Thripoidea</taxon>
        <taxon>Thripidae</taxon>
        <taxon>Thrips</taxon>
    </lineage>
</organism>
<dbReference type="SMART" id="SM00384">
    <property type="entry name" value="AT_hook"/>
    <property type="match status" value="7"/>
</dbReference>
<feature type="region of interest" description="Disordered" evidence="9">
    <location>
        <begin position="174"/>
        <end position="203"/>
    </location>
</feature>
<dbReference type="InterPro" id="IPR017956">
    <property type="entry name" value="AT_hook_DNA-bd_motif"/>
</dbReference>
<gene>
    <name evidence="12" type="primary">LOC117644770</name>
</gene>
<dbReference type="PRINTS" id="PR00929">
    <property type="entry name" value="ATHOOK"/>
</dbReference>
<keyword evidence="2" id="KW-0479">Metal-binding</keyword>
<feature type="domain" description="C2H2-type" evidence="10">
    <location>
        <begin position="48"/>
        <end position="75"/>
    </location>
</feature>
<feature type="compositionally biased region" description="Basic and acidic residues" evidence="9">
    <location>
        <begin position="382"/>
        <end position="399"/>
    </location>
</feature>
<evidence type="ECO:0000256" key="4">
    <source>
        <dbReference type="ARBA" id="ARBA00022771"/>
    </source>
</evidence>
<evidence type="ECO:0000256" key="9">
    <source>
        <dbReference type="SAM" id="MobiDB-lite"/>
    </source>
</evidence>
<sequence length="940" mass="102592">MALLELVPLLGGAAVPKPVGCLACGERLPSARALVTHLVRRHFRGSPFPCPSCGAAVLTVRQLQHHLRRHAGERLHPCSRCARPFATASSLRRHERLGRCADRHHALTHEPRRRKRGGKCAACGTRFAVLAELYAHERSIHDRYRTYACDLCELAFSRSASLLKHLQRAHATTTASRLHLAHHAAPLTPPPSPPPSTSAAPERPDDLELTALASAEQPALETPSTPPAPPGPAEPASLAPTLQHHGVGNLPPKKRGRPRKSEQRDKSAPALQNCETDNPPPKKRGRPRKSEQRDKSVQRDQSEKRDKSEQRDKSAPALQNCETDNPPPKKRGRPRKSEKRDKSVQRDKSAQRDKSEQRDMSASALQNCETENPPPKKRGRPRKSEQRDKPCSEKQREGPGQDPLEALRLPGSVPPESAGPSSPAASPHGTVHSAPKKRGRTRRPEQSDRRCNPRLSVKLFGKPAETRLEKWRRYQLVRRQSLEMRRLAAPMCLPLPASLAPPVRPSARADDALGSPTPKKRGRPRKSEQSGMPSGAKGPKHTAKLSAKPSGKPRKQLGESNGRPSMKKSPKLDRKLNANPCVKLSRLNKRRMETLIGTEFPEKSPSAPSGPPQPEPEVPDRPQEPAGPSSLAPELHDPAAAMEHSPPKKRGRPPKSEKNHMQPSSKQDLKRSLKISSKLNAKLCVKLISKPTRKKLEKLRGVKNLKTRLSGDKESSVKLIGKQTKKHPGMPNLEGSEETLSTPAVPSPPGLVLAGSEFPEVARLQNVALATQPEGSENSPPKKKRGRPRKSERREVSSVQAELGGKPTRGQLDDSASGKQTPGKRPKLSGEQRAATRVKLSGMACPKQLGRLSGPMAGKPSEKAQGKRRGQAFQPLGSVQGLASGARSGSKNGLKVGVRSGPKSRVKWGCAECGAQFALEWSLKGHLLRTHLQHAQLSVR</sequence>
<dbReference type="PANTHER" id="PTHR16515">
    <property type="entry name" value="PR DOMAIN ZINC FINGER PROTEIN"/>
    <property type="match status" value="1"/>
</dbReference>
<dbReference type="Pfam" id="PF02178">
    <property type="entry name" value="AT_hook"/>
    <property type="match status" value="7"/>
</dbReference>
<dbReference type="PROSITE" id="PS50157">
    <property type="entry name" value="ZINC_FINGER_C2H2_2"/>
    <property type="match status" value="5"/>
</dbReference>
<dbReference type="InterPro" id="IPR050331">
    <property type="entry name" value="Zinc_finger"/>
</dbReference>
<feature type="compositionally biased region" description="Pro residues" evidence="9">
    <location>
        <begin position="187"/>
        <end position="196"/>
    </location>
</feature>
<dbReference type="AlphaFoldDB" id="A0A6P8Z130"/>
<keyword evidence="6" id="KW-0238">DNA-binding</keyword>
<evidence type="ECO:0000313" key="11">
    <source>
        <dbReference type="Proteomes" id="UP000515158"/>
    </source>
</evidence>
<dbReference type="InterPro" id="IPR036236">
    <property type="entry name" value="Znf_C2H2_sf"/>
</dbReference>
<feature type="compositionally biased region" description="Basic and acidic residues" evidence="9">
    <location>
        <begin position="442"/>
        <end position="451"/>
    </location>
</feature>
<evidence type="ECO:0000256" key="3">
    <source>
        <dbReference type="ARBA" id="ARBA00022737"/>
    </source>
</evidence>
<evidence type="ECO:0000256" key="1">
    <source>
        <dbReference type="ARBA" id="ARBA00004123"/>
    </source>
</evidence>
<dbReference type="PANTHER" id="PTHR16515:SF49">
    <property type="entry name" value="GASTRULA ZINC FINGER PROTEIN XLCGF49.1-LIKE-RELATED"/>
    <property type="match status" value="1"/>
</dbReference>
<dbReference type="GeneID" id="117644770"/>
<feature type="compositionally biased region" description="Basic and acidic residues" evidence="9">
    <location>
        <begin position="338"/>
        <end position="359"/>
    </location>
</feature>
<feature type="domain" description="C2H2-type" evidence="10">
    <location>
        <begin position="76"/>
        <end position="104"/>
    </location>
</feature>
<feature type="compositionally biased region" description="Basic residues" evidence="9">
    <location>
        <begin position="328"/>
        <end position="337"/>
    </location>
</feature>
<keyword evidence="3" id="KW-0677">Repeat</keyword>
<feature type="region of interest" description="Disordered" evidence="9">
    <location>
        <begin position="707"/>
        <end position="902"/>
    </location>
</feature>
<dbReference type="Gene3D" id="3.30.160.60">
    <property type="entry name" value="Classic Zinc Finger"/>
    <property type="match status" value="3"/>
</dbReference>
<dbReference type="Pfam" id="PF00096">
    <property type="entry name" value="zf-C2H2"/>
    <property type="match status" value="1"/>
</dbReference>
<dbReference type="GO" id="GO:0010468">
    <property type="term" value="P:regulation of gene expression"/>
    <property type="evidence" value="ECO:0007669"/>
    <property type="project" value="TreeGrafter"/>
</dbReference>
<dbReference type="GO" id="GO:0005634">
    <property type="term" value="C:nucleus"/>
    <property type="evidence" value="ECO:0007669"/>
    <property type="project" value="UniProtKB-SubCell"/>
</dbReference>
<evidence type="ECO:0000256" key="2">
    <source>
        <dbReference type="ARBA" id="ARBA00022723"/>
    </source>
</evidence>
<feature type="domain" description="C2H2-type" evidence="10">
    <location>
        <begin position="118"/>
        <end position="146"/>
    </location>
</feature>
<keyword evidence="11" id="KW-1185">Reference proteome</keyword>
<evidence type="ECO:0000256" key="5">
    <source>
        <dbReference type="ARBA" id="ARBA00022833"/>
    </source>
</evidence>
<protein>
    <submittedName>
        <fullName evidence="12">Serine/arginine repetitive matrix protein 1-like</fullName>
    </submittedName>
</protein>
<dbReference type="PROSITE" id="PS00028">
    <property type="entry name" value="ZINC_FINGER_C2H2_1"/>
    <property type="match status" value="5"/>
</dbReference>
<dbReference type="Proteomes" id="UP000515158">
    <property type="component" value="Unplaced"/>
</dbReference>
<keyword evidence="7" id="KW-0539">Nucleus</keyword>
<evidence type="ECO:0000259" key="10">
    <source>
        <dbReference type="PROSITE" id="PS50157"/>
    </source>
</evidence>
<feature type="compositionally biased region" description="Basic and acidic residues" evidence="9">
    <location>
        <begin position="288"/>
        <end position="314"/>
    </location>
</feature>
<dbReference type="SMART" id="SM00355">
    <property type="entry name" value="ZnF_C2H2"/>
    <property type="match status" value="6"/>
</dbReference>
<keyword evidence="4 8" id="KW-0863">Zinc-finger</keyword>
<dbReference type="GO" id="GO:0003677">
    <property type="term" value="F:DNA binding"/>
    <property type="evidence" value="ECO:0007669"/>
    <property type="project" value="UniProtKB-KW"/>
</dbReference>
<dbReference type="SUPFAM" id="SSF57667">
    <property type="entry name" value="beta-beta-alpha zinc fingers"/>
    <property type="match status" value="2"/>
</dbReference>
<comment type="subcellular location">
    <subcellularLocation>
        <location evidence="1">Nucleus</location>
    </subcellularLocation>
</comment>
<dbReference type="InParanoid" id="A0A6P8Z130"/>
<feature type="region of interest" description="Disordered" evidence="9">
    <location>
        <begin position="217"/>
        <end position="468"/>
    </location>
</feature>
<feature type="domain" description="C2H2-type" evidence="10">
    <location>
        <begin position="147"/>
        <end position="175"/>
    </location>
</feature>
<evidence type="ECO:0000313" key="12">
    <source>
        <dbReference type="RefSeq" id="XP_034240277.1"/>
    </source>
</evidence>
<feature type="compositionally biased region" description="Basic residues" evidence="9">
    <location>
        <begin position="781"/>
        <end position="791"/>
    </location>
</feature>
<feature type="compositionally biased region" description="Pro residues" evidence="9">
    <location>
        <begin position="224"/>
        <end position="233"/>
    </location>
</feature>
<evidence type="ECO:0000256" key="8">
    <source>
        <dbReference type="PROSITE-ProRule" id="PRU00042"/>
    </source>
</evidence>
<dbReference type="GO" id="GO:0008270">
    <property type="term" value="F:zinc ion binding"/>
    <property type="evidence" value="ECO:0007669"/>
    <property type="project" value="UniProtKB-KW"/>
</dbReference>
<feature type="compositionally biased region" description="Low complexity" evidence="9">
    <location>
        <begin position="174"/>
        <end position="186"/>
    </location>
</feature>
<accession>A0A6P8Z130</accession>
<keyword evidence="5" id="KW-0862">Zinc</keyword>
<evidence type="ECO:0000256" key="7">
    <source>
        <dbReference type="ARBA" id="ARBA00023242"/>
    </source>
</evidence>